<dbReference type="Gene3D" id="3.40.50.300">
    <property type="entry name" value="P-loop containing nucleotide triphosphate hydrolases"/>
    <property type="match status" value="2"/>
</dbReference>
<dbReference type="SUPFAM" id="SSF89550">
    <property type="entry name" value="PHP domain-like"/>
    <property type="match status" value="1"/>
</dbReference>
<dbReference type="EMBL" id="DRBS01000056">
    <property type="protein sequence ID" value="HDD43502.1"/>
    <property type="molecule type" value="Genomic_DNA"/>
</dbReference>
<dbReference type="InterPro" id="IPR016195">
    <property type="entry name" value="Pol/histidinol_Pase-like"/>
</dbReference>
<dbReference type="GO" id="GO:0005524">
    <property type="term" value="F:ATP binding"/>
    <property type="evidence" value="ECO:0007669"/>
    <property type="project" value="InterPro"/>
</dbReference>
<dbReference type="InterPro" id="IPR027417">
    <property type="entry name" value="P-loop_NTPase"/>
</dbReference>
<feature type="coiled-coil region" evidence="1">
    <location>
        <begin position="423"/>
        <end position="457"/>
    </location>
</feature>
<dbReference type="PANTHER" id="PTHR32182">
    <property type="entry name" value="DNA REPLICATION AND REPAIR PROTEIN RECF"/>
    <property type="match status" value="1"/>
</dbReference>
<keyword evidence="1" id="KW-0175">Coiled coil</keyword>
<evidence type="ECO:0000256" key="1">
    <source>
        <dbReference type="SAM" id="Coils"/>
    </source>
</evidence>
<organism evidence="4">
    <name type="scientific">Desulfofervidus auxilii</name>
    <dbReference type="NCBI Taxonomy" id="1621989"/>
    <lineage>
        <taxon>Bacteria</taxon>
        <taxon>Pseudomonadati</taxon>
        <taxon>Thermodesulfobacteriota</taxon>
        <taxon>Candidatus Desulfofervidia</taxon>
        <taxon>Candidatus Desulfofervidales</taxon>
        <taxon>Candidatus Desulfofervidaceae</taxon>
        <taxon>Candidatus Desulfofervidus</taxon>
    </lineage>
</organism>
<name>A0A7C0U1T8_DESA2</name>
<dbReference type="Proteomes" id="UP000886289">
    <property type="component" value="Unassembled WGS sequence"/>
</dbReference>
<evidence type="ECO:0000313" key="4">
    <source>
        <dbReference type="EMBL" id="HDD43502.1"/>
    </source>
</evidence>
<dbReference type="InterPro" id="IPR038729">
    <property type="entry name" value="Rad50/SbcC_AAA"/>
</dbReference>
<reference evidence="4" key="1">
    <citation type="journal article" date="2020" name="mSystems">
        <title>Genome- and Community-Level Interaction Insights into Carbon Utilization and Element Cycling Functions of Hydrothermarchaeota in Hydrothermal Sediment.</title>
        <authorList>
            <person name="Zhou Z."/>
            <person name="Liu Y."/>
            <person name="Xu W."/>
            <person name="Pan J."/>
            <person name="Luo Z.H."/>
            <person name="Li M."/>
        </authorList>
    </citation>
    <scope>NUCLEOTIDE SEQUENCE [LARGE SCALE GENOMIC DNA]</scope>
    <source>
        <strain evidence="4">HyVt-233</strain>
    </source>
</reference>
<dbReference type="InterPro" id="IPR003959">
    <property type="entry name" value="ATPase_AAA_core"/>
</dbReference>
<dbReference type="GO" id="GO:0000731">
    <property type="term" value="P:DNA synthesis involved in DNA repair"/>
    <property type="evidence" value="ECO:0007669"/>
    <property type="project" value="TreeGrafter"/>
</dbReference>
<feature type="domain" description="Rad50/SbcC-type AAA" evidence="3">
    <location>
        <begin position="289"/>
        <end position="472"/>
    </location>
</feature>
<dbReference type="Gene3D" id="3.20.20.140">
    <property type="entry name" value="Metal-dependent hydrolases"/>
    <property type="match status" value="1"/>
</dbReference>
<evidence type="ECO:0000259" key="3">
    <source>
        <dbReference type="Pfam" id="PF13476"/>
    </source>
</evidence>
<sequence>MKYKKWPEIIKQVLKVSFGARFYRCAFQVNPYDYVKRHRKNFSFNLEEKYNYAIVKALKEKGIEVIAVTDHYRIHTSLSLIEKARDAGIFVFPGFEAVTKEGIHVLCLFEQDTPLQTIERFIGACGVHDEGEDSPLGNITFEELLFKVQKEWKGICIAAHILEKGGLLTALKGTARVKCWKNPELLAVALATYPEDQNIPQEYREILLNRKAEYKRERPPAFINAQDICSPEDVKKNNTWCWIKMSEVSIEALRQAFLDPGSRVRLANEEIPSEHAYLVAIAWEGGFLDSQVIHFNSDLNVLVGGRGTGKSTIIESIRYALGLKPLTEDVQKIHKGIIQNVLKPGTRIWLVIRTFSPEVKDYLIERSIPNPPIVRNEEGEVLDVLPEELISGIEIFGQQELADLSRYPQRVRALLERFFPEEMKSLQRRIKELKRRLEASRREIISLIQEKESLEEELSRLPLIEEKIQQLKGSEVEKALYEHRMILREKSILKEIKENLKEIMLIFEPVKQKLDFEVKTLLPKEPHPEEGLKYLQKAVSLCERLKNRLCYFLYEMEAEGEHTLEVMEELIKNWHTEREILTIEKLRKIEKKLSLKLDSKEITRWYREYETLKPKQTRLELLKKRLETLYEERKKMLLEWEEIIFEECQLYKKVIKKINRKLENRVRVKVVCGGDREELINFLKQNTKGLRGDILKEIIKDDSFSLKEFVDSIRKKNLETKFPISSAQADKIYRLTEEALLELEEFYFPPLVRLEFNVSPPGEAPNWRDFEDLSTGQKATVLLLLILLENKAPLIIDQPEDNLDNYFITEEIVPRLRAEKQKRQFIMATHNANIPVLGDAELIVGLKASHEEAYIPDEYRGSIDKPSVKELIEEVLEGGKAAFEIRRIKYGF</sequence>
<dbReference type="SUPFAM" id="SSF52540">
    <property type="entry name" value="P-loop containing nucleoside triphosphate hydrolases"/>
    <property type="match status" value="2"/>
</dbReference>
<feature type="domain" description="ATPase AAA-type core" evidence="2">
    <location>
        <begin position="767"/>
        <end position="834"/>
    </location>
</feature>
<comment type="caution">
    <text evidence="4">The sequence shown here is derived from an EMBL/GenBank/DDBJ whole genome shotgun (WGS) entry which is preliminary data.</text>
</comment>
<protein>
    <submittedName>
        <fullName evidence="4">Phosphoesterase</fullName>
    </submittedName>
</protein>
<accession>A0A7C0U1T8</accession>
<evidence type="ECO:0000259" key="2">
    <source>
        <dbReference type="Pfam" id="PF13304"/>
    </source>
</evidence>
<gene>
    <name evidence="4" type="ORF">ENG63_01380</name>
</gene>
<dbReference type="PANTHER" id="PTHR32182:SF22">
    <property type="entry name" value="ATP-DEPENDENT ENDONUCLEASE, OLD FAMILY-RELATED"/>
    <property type="match status" value="1"/>
</dbReference>
<dbReference type="InterPro" id="IPR054787">
    <property type="entry name" value="TrlF_ATPase"/>
</dbReference>
<dbReference type="GO" id="GO:0016887">
    <property type="term" value="F:ATP hydrolysis activity"/>
    <property type="evidence" value="ECO:0007669"/>
    <property type="project" value="InterPro"/>
</dbReference>
<dbReference type="AlphaFoldDB" id="A0A7C0U1T8"/>
<dbReference type="Pfam" id="PF13476">
    <property type="entry name" value="AAA_23"/>
    <property type="match status" value="1"/>
</dbReference>
<dbReference type="GO" id="GO:0006302">
    <property type="term" value="P:double-strand break repair"/>
    <property type="evidence" value="ECO:0007669"/>
    <property type="project" value="InterPro"/>
</dbReference>
<dbReference type="NCBIfam" id="NF045780">
    <property type="entry name" value="TrlF_fam_ATP"/>
    <property type="match status" value="1"/>
</dbReference>
<proteinExistence type="predicted"/>
<dbReference type="Pfam" id="PF13304">
    <property type="entry name" value="AAA_21"/>
    <property type="match status" value="1"/>
</dbReference>